<evidence type="ECO:0000259" key="9">
    <source>
        <dbReference type="Pfam" id="PF12704"/>
    </source>
</evidence>
<keyword evidence="4 7" id="KW-1133">Transmembrane helix</keyword>
<evidence type="ECO:0000259" key="8">
    <source>
        <dbReference type="Pfam" id="PF02687"/>
    </source>
</evidence>
<keyword evidence="11" id="KW-1185">Reference proteome</keyword>
<evidence type="ECO:0000256" key="1">
    <source>
        <dbReference type="ARBA" id="ARBA00004651"/>
    </source>
</evidence>
<feature type="transmembrane region" description="Helical" evidence="7">
    <location>
        <begin position="741"/>
        <end position="772"/>
    </location>
</feature>
<feature type="transmembrane region" description="Helical" evidence="7">
    <location>
        <begin position="338"/>
        <end position="363"/>
    </location>
</feature>
<dbReference type="Pfam" id="PF02687">
    <property type="entry name" value="FtsX"/>
    <property type="match status" value="2"/>
</dbReference>
<dbReference type="PANTHER" id="PTHR30572:SF4">
    <property type="entry name" value="ABC TRANSPORTER PERMEASE YTRF"/>
    <property type="match status" value="1"/>
</dbReference>
<evidence type="ECO:0000256" key="2">
    <source>
        <dbReference type="ARBA" id="ARBA00022475"/>
    </source>
</evidence>
<comment type="similarity">
    <text evidence="6">Belongs to the ABC-4 integral membrane protein family.</text>
</comment>
<dbReference type="RefSeq" id="WP_067511427.1">
    <property type="nucleotide sequence ID" value="NZ_CP107943.1"/>
</dbReference>
<feature type="transmembrane region" description="Helical" evidence="7">
    <location>
        <begin position="293"/>
        <end position="318"/>
    </location>
</feature>
<evidence type="ECO:0000256" key="4">
    <source>
        <dbReference type="ARBA" id="ARBA00022989"/>
    </source>
</evidence>
<dbReference type="OrthoDB" id="4362224at2"/>
<sequence length="826" mass="84207">MITAWTRFRILHIRELIAHPGRTLMAMVVMGVSAGLLVAMLGISGSVTGSVDRLARGLGGNAALEITGITGTGFDEAVLARVAPVPGVDAAVPMVRTRIGTERGPMLLVGADASVTALESDLAEPLRGLATELLSGVVVGAATGYQVGDEVRVDGRAARVTGVLAEDVSDRLNGGHLVVAILDRAQQLAGQTDQLNSIQIVAEPGADVERLRADLVTAVGGQAVVADPGLRTAQAGGAIALVRYSTLMAAAAALVVSAFLIYNAMSMAVAQRRPMLSTLRVLGGRKRPMVRDLLLEAALLATYGAVGGAVVGVFAGQLSLAALPAAIVDSVEARTEYVVPWTAIPIAIVACVAAGVCAAAVAARQVYRVEPIEALAPVGVGRADAVSPVLRWGAVLVAVVTAVAAVAVAWIDFGRYSLAAITLAFGAALAACFAATGPIVACCAAVARRFGAPGALAAVTLERAPRRVWATTMTVMIGVAATVALGSASANMIDSATETFDDLARIDAFVTPSGMRGFPTGPALPGDLGARIEAVPGVDSVGPGQMAYATLGRDRVVLQGFQPGTPNDVLHALEPGVAERMIAGEGVVLSRDVAASLDAGSGARLVLPTPTGPRDVEVLQVVPYFSALGGIVVMDLDVMRQWYRSDGATVLNVFFEPDADAAAVLERVRAVVPPQYAVESGAQALDAIAASVGQGAAMSNAILWIVVLVAAVALLNTLMLSVLERRRELGVLRAMGAGRRFVLRSVLAEAAGIGVAGAGLGLAVGALTQYIATSAMSHAVTVDVRYEPSPLLVVYAVAALALALIGAVPPALRAVRLPIVAAIAVD</sequence>
<dbReference type="AlphaFoldDB" id="A0A366DE62"/>
<comment type="subcellular location">
    <subcellularLocation>
        <location evidence="1">Cell membrane</location>
        <topology evidence="1">Multi-pass membrane protein</topology>
    </subcellularLocation>
</comment>
<feature type="domain" description="MacB-like periplasmic core" evidence="9">
    <location>
        <begin position="470"/>
        <end position="670"/>
    </location>
</feature>
<comment type="caution">
    <text evidence="10">The sequence shown here is derived from an EMBL/GenBank/DDBJ whole genome shotgun (WGS) entry which is preliminary data.</text>
</comment>
<feature type="domain" description="MacB-like periplasmic core" evidence="9">
    <location>
        <begin position="23"/>
        <end position="216"/>
    </location>
</feature>
<dbReference type="PANTHER" id="PTHR30572">
    <property type="entry name" value="MEMBRANE COMPONENT OF TRANSPORTER-RELATED"/>
    <property type="match status" value="1"/>
</dbReference>
<keyword evidence="3 7" id="KW-0812">Transmembrane</keyword>
<evidence type="ECO:0000313" key="11">
    <source>
        <dbReference type="Proteomes" id="UP000252586"/>
    </source>
</evidence>
<dbReference type="GO" id="GO:0005886">
    <property type="term" value="C:plasma membrane"/>
    <property type="evidence" value="ECO:0007669"/>
    <property type="project" value="UniProtKB-SubCell"/>
</dbReference>
<feature type="transmembrane region" description="Helical" evidence="7">
    <location>
        <begin position="701"/>
        <end position="720"/>
    </location>
</feature>
<organism evidence="10 11">
    <name type="scientific">Nocardia puris</name>
    <dbReference type="NCBI Taxonomy" id="208602"/>
    <lineage>
        <taxon>Bacteria</taxon>
        <taxon>Bacillati</taxon>
        <taxon>Actinomycetota</taxon>
        <taxon>Actinomycetes</taxon>
        <taxon>Mycobacteriales</taxon>
        <taxon>Nocardiaceae</taxon>
        <taxon>Nocardia</taxon>
    </lineage>
</organism>
<dbReference type="Proteomes" id="UP000252586">
    <property type="component" value="Unassembled WGS sequence"/>
</dbReference>
<dbReference type="InterPro" id="IPR025857">
    <property type="entry name" value="MacB_PCD"/>
</dbReference>
<dbReference type="InterPro" id="IPR003838">
    <property type="entry name" value="ABC3_permease_C"/>
</dbReference>
<feature type="transmembrane region" description="Helical" evidence="7">
    <location>
        <begin position="247"/>
        <end position="270"/>
    </location>
</feature>
<dbReference type="Pfam" id="PF12704">
    <property type="entry name" value="MacB_PCD"/>
    <property type="match status" value="2"/>
</dbReference>
<feature type="transmembrane region" description="Helical" evidence="7">
    <location>
        <begin position="792"/>
        <end position="812"/>
    </location>
</feature>
<feature type="transmembrane region" description="Helical" evidence="7">
    <location>
        <begin position="21"/>
        <end position="43"/>
    </location>
</feature>
<gene>
    <name evidence="10" type="ORF">DFR74_11063</name>
</gene>
<proteinExistence type="inferred from homology"/>
<reference evidence="10 11" key="1">
    <citation type="submission" date="2018-06" db="EMBL/GenBank/DDBJ databases">
        <title>Genomic Encyclopedia of Type Strains, Phase IV (KMG-IV): sequencing the most valuable type-strain genomes for metagenomic binning, comparative biology and taxonomic classification.</title>
        <authorList>
            <person name="Goeker M."/>
        </authorList>
    </citation>
    <scope>NUCLEOTIDE SEQUENCE [LARGE SCALE GENOMIC DNA]</scope>
    <source>
        <strain evidence="10 11">DSM 44599</strain>
    </source>
</reference>
<feature type="domain" description="ABC3 transporter permease C-terminal" evidence="8">
    <location>
        <begin position="248"/>
        <end position="371"/>
    </location>
</feature>
<feature type="transmembrane region" description="Helical" evidence="7">
    <location>
        <begin position="417"/>
        <end position="447"/>
    </location>
</feature>
<protein>
    <submittedName>
        <fullName evidence="10">Putative ABC transport system permease protein</fullName>
    </submittedName>
</protein>
<name>A0A366DE62_9NOCA</name>
<dbReference type="GO" id="GO:0022857">
    <property type="term" value="F:transmembrane transporter activity"/>
    <property type="evidence" value="ECO:0007669"/>
    <property type="project" value="TreeGrafter"/>
</dbReference>
<dbReference type="InterPro" id="IPR050250">
    <property type="entry name" value="Macrolide_Exporter_MacB"/>
</dbReference>
<feature type="transmembrane region" description="Helical" evidence="7">
    <location>
        <begin position="468"/>
        <end position="488"/>
    </location>
</feature>
<keyword evidence="5 7" id="KW-0472">Membrane</keyword>
<evidence type="ECO:0000256" key="6">
    <source>
        <dbReference type="ARBA" id="ARBA00038076"/>
    </source>
</evidence>
<keyword evidence="2" id="KW-1003">Cell membrane</keyword>
<feature type="domain" description="ABC3 transporter permease C-terminal" evidence="8">
    <location>
        <begin position="701"/>
        <end position="818"/>
    </location>
</feature>
<accession>A0A366DE62</accession>
<evidence type="ECO:0000256" key="5">
    <source>
        <dbReference type="ARBA" id="ARBA00023136"/>
    </source>
</evidence>
<dbReference type="STRING" id="1210090.GCA_001613185_04755"/>
<evidence type="ECO:0000313" key="10">
    <source>
        <dbReference type="EMBL" id="RBO87809.1"/>
    </source>
</evidence>
<evidence type="ECO:0000256" key="3">
    <source>
        <dbReference type="ARBA" id="ARBA00022692"/>
    </source>
</evidence>
<evidence type="ECO:0000256" key="7">
    <source>
        <dbReference type="SAM" id="Phobius"/>
    </source>
</evidence>
<dbReference type="EMBL" id="QNRE01000010">
    <property type="protein sequence ID" value="RBO87809.1"/>
    <property type="molecule type" value="Genomic_DNA"/>
</dbReference>
<feature type="transmembrane region" description="Helical" evidence="7">
    <location>
        <begin position="389"/>
        <end position="411"/>
    </location>
</feature>